<evidence type="ECO:0000313" key="5">
    <source>
        <dbReference type="EMBL" id="MFC6906143.1"/>
    </source>
</evidence>
<dbReference type="GO" id="GO:0004805">
    <property type="term" value="F:trehalose-phosphatase activity"/>
    <property type="evidence" value="ECO:0007669"/>
    <property type="project" value="UniProtKB-EC"/>
</dbReference>
<dbReference type="Proteomes" id="UP001596312">
    <property type="component" value="Unassembled WGS sequence"/>
</dbReference>
<dbReference type="SUPFAM" id="SSF56784">
    <property type="entry name" value="HAD-like"/>
    <property type="match status" value="1"/>
</dbReference>
<keyword evidence="6" id="KW-1185">Reference proteome</keyword>
<dbReference type="PANTHER" id="PTHR43768:SF3">
    <property type="entry name" value="TREHALOSE 6-PHOSPHATE PHOSPHATASE"/>
    <property type="match status" value="1"/>
</dbReference>
<dbReference type="Gene3D" id="3.30.70.1020">
    <property type="entry name" value="Trehalose-6-phosphate phosphatase related protein, domain 2"/>
    <property type="match status" value="1"/>
</dbReference>
<accession>A0ABD5V3M3</accession>
<gene>
    <name evidence="5" type="primary">otsB</name>
    <name evidence="5" type="ORF">ACFQGH_13170</name>
</gene>
<keyword evidence="4" id="KW-0479">Metal-binding</keyword>
<dbReference type="EMBL" id="JBHSXQ010000004">
    <property type="protein sequence ID" value="MFC6906143.1"/>
    <property type="molecule type" value="Genomic_DNA"/>
</dbReference>
<evidence type="ECO:0000256" key="3">
    <source>
        <dbReference type="ARBA" id="ARBA00022801"/>
    </source>
</evidence>
<dbReference type="RefSeq" id="WP_340604698.1">
    <property type="nucleotide sequence ID" value="NZ_JBBMXV010000004.1"/>
</dbReference>
<sequence>MSEVAGDSLERFEDSHGEIREAVEEAAGLVVCTDFDGTLAPIEEDPDAPEIDPENRELLERLRDAGDTRVAVVSGRALTDVRERVGVEGIAYAGNHGLELEREGSVVVHPIAKRHADRIERICEALSEALAGIDGTGIEDKGVTATIHYRQTPDEAVPVVREAVDDAVERFGGSGIEKTDGKEIVELRPEVRWHKGMAVSMLVDDHPDDWLPIYIGDDTTDESAFRAVDDGLAIYVGTGETDAHYRVPTQSGVTPCLSALAEWHAGTERRPRADGIER</sequence>
<dbReference type="GO" id="GO:0046872">
    <property type="term" value="F:metal ion binding"/>
    <property type="evidence" value="ECO:0007669"/>
    <property type="project" value="UniProtKB-KW"/>
</dbReference>
<dbReference type="PANTHER" id="PTHR43768">
    <property type="entry name" value="TREHALOSE 6-PHOSPHATE PHOSPHATASE"/>
    <property type="match status" value="1"/>
</dbReference>
<keyword evidence="4" id="KW-0460">Magnesium</keyword>
<dbReference type="InterPro" id="IPR044651">
    <property type="entry name" value="OTSB-like"/>
</dbReference>
<comment type="similarity">
    <text evidence="2 4">Belongs to the trehalose phosphatase family.</text>
</comment>
<comment type="caution">
    <text evidence="5">The sequence shown here is derived from an EMBL/GenBank/DDBJ whole genome shotgun (WGS) entry which is preliminary data.</text>
</comment>
<reference evidence="5 6" key="1">
    <citation type="journal article" date="2019" name="Int. J. Syst. Evol. Microbiol.">
        <title>The Global Catalogue of Microorganisms (GCM) 10K type strain sequencing project: providing services to taxonomists for standard genome sequencing and annotation.</title>
        <authorList>
            <consortium name="The Broad Institute Genomics Platform"/>
            <consortium name="The Broad Institute Genome Sequencing Center for Infectious Disease"/>
            <person name="Wu L."/>
            <person name="Ma J."/>
        </authorList>
    </citation>
    <scope>NUCLEOTIDE SEQUENCE [LARGE SCALE GENOMIC DNA]</scope>
    <source>
        <strain evidence="5 6">CGMCC 1.3240</strain>
    </source>
</reference>
<dbReference type="AlphaFoldDB" id="A0ABD5V3M3"/>
<name>A0ABD5V3M3_9EURY</name>
<dbReference type="InterPro" id="IPR003337">
    <property type="entry name" value="Trehalose_PPase"/>
</dbReference>
<dbReference type="Pfam" id="PF02358">
    <property type="entry name" value="Trehalose_PPase"/>
    <property type="match status" value="1"/>
</dbReference>
<dbReference type="InterPro" id="IPR036412">
    <property type="entry name" value="HAD-like_sf"/>
</dbReference>
<dbReference type="InterPro" id="IPR006379">
    <property type="entry name" value="HAD-SF_hydro_IIB"/>
</dbReference>
<proteinExistence type="inferred from homology"/>
<dbReference type="Gene3D" id="3.40.50.1000">
    <property type="entry name" value="HAD superfamily/HAD-like"/>
    <property type="match status" value="1"/>
</dbReference>
<keyword evidence="3 4" id="KW-0378">Hydrolase</keyword>
<dbReference type="NCBIfam" id="TIGR00685">
    <property type="entry name" value="T6PP"/>
    <property type="match status" value="1"/>
</dbReference>
<comment type="function">
    <text evidence="4">Removes the phosphate from trehalose 6-phosphate to produce free trehalose.</text>
</comment>
<protein>
    <recommendedName>
        <fullName evidence="4">Trehalose 6-phosphate phosphatase</fullName>
        <ecNumber evidence="4">3.1.3.12</ecNumber>
    </recommendedName>
</protein>
<evidence type="ECO:0000256" key="2">
    <source>
        <dbReference type="ARBA" id="ARBA00008770"/>
    </source>
</evidence>
<dbReference type="InterPro" id="IPR023214">
    <property type="entry name" value="HAD_sf"/>
</dbReference>
<comment type="pathway">
    <text evidence="1 4">Glycan biosynthesis; trehalose biosynthesis.</text>
</comment>
<comment type="catalytic activity">
    <reaction evidence="4">
        <text>alpha,alpha-trehalose 6-phosphate + H2O = alpha,alpha-trehalose + phosphate</text>
        <dbReference type="Rhea" id="RHEA:23420"/>
        <dbReference type="ChEBI" id="CHEBI:15377"/>
        <dbReference type="ChEBI" id="CHEBI:16551"/>
        <dbReference type="ChEBI" id="CHEBI:43474"/>
        <dbReference type="ChEBI" id="CHEBI:58429"/>
        <dbReference type="EC" id="3.1.3.12"/>
    </reaction>
</comment>
<comment type="cofactor">
    <cofactor evidence="4">
        <name>Mg(2+)</name>
        <dbReference type="ChEBI" id="CHEBI:18420"/>
    </cofactor>
</comment>
<evidence type="ECO:0000256" key="4">
    <source>
        <dbReference type="RuleBase" id="RU361117"/>
    </source>
</evidence>
<dbReference type="NCBIfam" id="TIGR01484">
    <property type="entry name" value="HAD-SF-IIB"/>
    <property type="match status" value="1"/>
</dbReference>
<evidence type="ECO:0000256" key="1">
    <source>
        <dbReference type="ARBA" id="ARBA00005199"/>
    </source>
</evidence>
<dbReference type="EC" id="3.1.3.12" evidence="4"/>
<evidence type="ECO:0000313" key="6">
    <source>
        <dbReference type="Proteomes" id="UP001596312"/>
    </source>
</evidence>
<organism evidence="5 6">
    <name type="scientific">Halalkalicoccus tibetensis</name>
    <dbReference type="NCBI Taxonomy" id="175632"/>
    <lineage>
        <taxon>Archaea</taxon>
        <taxon>Methanobacteriati</taxon>
        <taxon>Methanobacteriota</taxon>
        <taxon>Stenosarchaea group</taxon>
        <taxon>Halobacteria</taxon>
        <taxon>Halobacteriales</taxon>
        <taxon>Halococcaceae</taxon>
        <taxon>Halalkalicoccus</taxon>
    </lineage>
</organism>